<dbReference type="SUPFAM" id="SSF49764">
    <property type="entry name" value="HSP20-like chaperones"/>
    <property type="match status" value="1"/>
</dbReference>
<feature type="compositionally biased region" description="Basic and acidic residues" evidence="1">
    <location>
        <begin position="131"/>
        <end position="145"/>
    </location>
</feature>
<evidence type="ECO:0000313" key="3">
    <source>
        <dbReference type="EMBL" id="SFS68993.1"/>
    </source>
</evidence>
<dbReference type="InterPro" id="IPR002068">
    <property type="entry name" value="A-crystallin/Hsp20_dom"/>
</dbReference>
<evidence type="ECO:0000259" key="2">
    <source>
        <dbReference type="Pfam" id="PF00011"/>
    </source>
</evidence>
<proteinExistence type="predicted"/>
<accession>A0A1I6RWC9</accession>
<reference evidence="4" key="1">
    <citation type="submission" date="2016-10" db="EMBL/GenBank/DDBJ databases">
        <authorList>
            <person name="Varghese N."/>
            <person name="Submissions S."/>
        </authorList>
    </citation>
    <scope>NUCLEOTIDE SEQUENCE [LARGE SCALE GENOMIC DNA]</scope>
    <source>
        <strain evidence="4">DSM 22427</strain>
    </source>
</reference>
<dbReference type="Proteomes" id="UP000199199">
    <property type="component" value="Unassembled WGS sequence"/>
</dbReference>
<dbReference type="AlphaFoldDB" id="A0A1I6RWC9"/>
<dbReference type="Gene3D" id="2.60.40.790">
    <property type="match status" value="1"/>
</dbReference>
<name>A0A1I6RWC9_9EURY</name>
<sequence length="180" mass="19445">MCNLPSWWCAVTLRDIGGSVGNALYRQIGRVSSYIQRSRSLPSDVLENDTSYLVVFDAPGADADELQVRYLEGTVGVHVDRFREFHDGFDMLFPGRSMSLEGEAELPDDAVVEPDAGTARLTEVGTLNVEIPKDETGTGPDDRSDGLTIGEGASDDDRSIDDADESDIDAAEADEITIDG</sequence>
<feature type="domain" description="SHSP" evidence="2">
    <location>
        <begin position="45"/>
        <end position="137"/>
    </location>
</feature>
<feature type="compositionally biased region" description="Acidic residues" evidence="1">
    <location>
        <begin position="162"/>
        <end position="180"/>
    </location>
</feature>
<evidence type="ECO:0000256" key="1">
    <source>
        <dbReference type="SAM" id="MobiDB-lite"/>
    </source>
</evidence>
<protein>
    <submittedName>
        <fullName evidence="3">Hsp20/alpha crystallin family protein</fullName>
    </submittedName>
</protein>
<gene>
    <name evidence="3" type="ORF">SAMN04488556_2256</name>
</gene>
<feature type="region of interest" description="Disordered" evidence="1">
    <location>
        <begin position="124"/>
        <end position="180"/>
    </location>
</feature>
<keyword evidence="4" id="KW-1185">Reference proteome</keyword>
<evidence type="ECO:0000313" key="4">
    <source>
        <dbReference type="Proteomes" id="UP000199199"/>
    </source>
</evidence>
<dbReference type="Pfam" id="PF00011">
    <property type="entry name" value="HSP20"/>
    <property type="match status" value="1"/>
</dbReference>
<dbReference type="InterPro" id="IPR008978">
    <property type="entry name" value="HSP20-like_chaperone"/>
</dbReference>
<organism evidence="3 4">
    <name type="scientific">Halostagnicola kamekurae</name>
    <dbReference type="NCBI Taxonomy" id="619731"/>
    <lineage>
        <taxon>Archaea</taxon>
        <taxon>Methanobacteriati</taxon>
        <taxon>Methanobacteriota</taxon>
        <taxon>Stenosarchaea group</taxon>
        <taxon>Halobacteria</taxon>
        <taxon>Halobacteriales</taxon>
        <taxon>Natrialbaceae</taxon>
        <taxon>Halostagnicola</taxon>
    </lineage>
</organism>
<dbReference type="EMBL" id="FOZS01000002">
    <property type="protein sequence ID" value="SFS68993.1"/>
    <property type="molecule type" value="Genomic_DNA"/>
</dbReference>